<dbReference type="AlphaFoldDB" id="A0A2K3YRG6"/>
<accession>A0A2K3YRG6</accession>
<dbReference type="EMBL" id="PPRF01000028">
    <property type="protein sequence ID" value="PNZ28186.1"/>
    <property type="molecule type" value="Genomic_DNA"/>
</dbReference>
<dbReference type="SUPFAM" id="SSF51391">
    <property type="entry name" value="Thiamin phosphate synthase"/>
    <property type="match status" value="1"/>
</dbReference>
<comment type="caution">
    <text evidence="1">The sequence shown here is derived from an EMBL/GenBank/DDBJ whole genome shotgun (WGS) entry which is preliminary data.</text>
</comment>
<gene>
    <name evidence="1" type="ORF">CD122_04985</name>
</gene>
<dbReference type="Proteomes" id="UP000242752">
    <property type="component" value="Unassembled WGS sequence"/>
</dbReference>
<dbReference type="OrthoDB" id="9794183at2"/>
<keyword evidence="2" id="KW-1185">Reference proteome</keyword>
<dbReference type="RefSeq" id="WP_103357904.1">
    <property type="nucleotide sequence ID" value="NZ_CP113107.1"/>
</dbReference>
<proteinExistence type="predicted"/>
<evidence type="ECO:0000313" key="1">
    <source>
        <dbReference type="EMBL" id="PNZ28186.1"/>
    </source>
</evidence>
<sequence length="222" mass="25033">MNTKELIVMLTYNDFTVKNAYEVFDTCKDTAAQYWGFKDKGIPEADMKALFNYMKACGKTTFLEVVEYDEAESLQGAKLAKACDVDYLMGTSYFDSVNLYCQEHHIKYLPFAGDVINRPSVLRGDVNDIVHQAIQLEQKGVTGFDLLGFRHESQPISVIQSFVSQIDLPVCVAGSIDSYDKLDIIAQANPWTFTIGSAFFDNKFGDDFAEQIDKVVAYMKQK</sequence>
<evidence type="ECO:0000313" key="2">
    <source>
        <dbReference type="Proteomes" id="UP000242752"/>
    </source>
</evidence>
<evidence type="ECO:0008006" key="3">
    <source>
        <dbReference type="Google" id="ProtNLM"/>
    </source>
</evidence>
<name>A0A2K3YRG6_9STAP</name>
<dbReference type="InterPro" id="IPR036206">
    <property type="entry name" value="ThiamineP_synth_sf"/>
</dbReference>
<organism evidence="1 2">
    <name type="scientific">Staphylococcus rostri</name>
    <dbReference type="NCBI Taxonomy" id="522262"/>
    <lineage>
        <taxon>Bacteria</taxon>
        <taxon>Bacillati</taxon>
        <taxon>Bacillota</taxon>
        <taxon>Bacilli</taxon>
        <taxon>Bacillales</taxon>
        <taxon>Staphylococcaceae</taxon>
        <taxon>Staphylococcus</taxon>
    </lineage>
</organism>
<protein>
    <recommendedName>
        <fullName evidence="3">4-hydroxythreonine-4-phosphate dehydrogenase</fullName>
    </recommendedName>
</protein>
<reference evidence="1 2" key="1">
    <citation type="submission" date="2017-08" db="EMBL/GenBank/DDBJ databases">
        <title>Draft genome sequences of 64 type strains of genus Staph aureus.</title>
        <authorList>
            <person name="Cole K."/>
            <person name="Golubchik T."/>
            <person name="Russell J."/>
            <person name="Foster D."/>
            <person name="Llewelyn M."/>
            <person name="Wilson D."/>
            <person name="Crook D."/>
            <person name="Paul J."/>
        </authorList>
    </citation>
    <scope>NUCLEOTIDE SEQUENCE [LARGE SCALE GENOMIC DNA]</scope>
    <source>
        <strain evidence="1 2">DSM 21968</strain>
    </source>
</reference>